<comment type="caution">
    <text evidence="3">The sequence shown here is derived from an EMBL/GenBank/DDBJ whole genome shotgun (WGS) entry which is preliminary data.</text>
</comment>
<dbReference type="Gene3D" id="2.60.40.10">
    <property type="entry name" value="Immunoglobulins"/>
    <property type="match status" value="2"/>
</dbReference>
<keyword evidence="4" id="KW-1185">Reference proteome</keyword>
<feature type="signal peptide" evidence="2">
    <location>
        <begin position="1"/>
        <end position="39"/>
    </location>
</feature>
<dbReference type="InterPro" id="IPR013783">
    <property type="entry name" value="Ig-like_fold"/>
</dbReference>
<dbReference type="InterPro" id="IPR022385">
    <property type="entry name" value="Rhs_assc_core"/>
</dbReference>
<dbReference type="NCBIfam" id="TIGR03696">
    <property type="entry name" value="Rhs_assc_core"/>
    <property type="match status" value="1"/>
</dbReference>
<dbReference type="NCBIfam" id="NF033679">
    <property type="entry name" value="DNRLRE_dom"/>
    <property type="match status" value="1"/>
</dbReference>
<accession>A0A4U3LSA0</accession>
<dbReference type="Proteomes" id="UP000308705">
    <property type="component" value="Unassembled WGS sequence"/>
</dbReference>
<evidence type="ECO:0000256" key="1">
    <source>
        <dbReference type="SAM" id="MobiDB-lite"/>
    </source>
</evidence>
<feature type="chain" id="PRO_5020743038" evidence="2">
    <location>
        <begin position="40"/>
        <end position="2048"/>
    </location>
</feature>
<dbReference type="SUPFAM" id="SSF48619">
    <property type="entry name" value="Phospholipase A2, PLA2"/>
    <property type="match status" value="1"/>
</dbReference>
<name>A0A4U3LSA0_9ACTN</name>
<dbReference type="Gene3D" id="2.180.10.10">
    <property type="entry name" value="RHS repeat-associated core"/>
    <property type="match status" value="2"/>
</dbReference>
<evidence type="ECO:0000313" key="3">
    <source>
        <dbReference type="EMBL" id="TKK78855.1"/>
    </source>
</evidence>
<gene>
    <name evidence="3" type="ORF">FDA94_36875</name>
</gene>
<dbReference type="GO" id="GO:0050482">
    <property type="term" value="P:arachidonate secretion"/>
    <property type="evidence" value="ECO:0007669"/>
    <property type="project" value="InterPro"/>
</dbReference>
<dbReference type="Gene3D" id="1.20.90.10">
    <property type="entry name" value="Phospholipase A2 domain"/>
    <property type="match status" value="1"/>
</dbReference>
<dbReference type="InterPro" id="IPR036444">
    <property type="entry name" value="PLipase_A2_dom_sf"/>
</dbReference>
<dbReference type="EMBL" id="SZQA01000065">
    <property type="protein sequence ID" value="TKK78855.1"/>
    <property type="molecule type" value="Genomic_DNA"/>
</dbReference>
<sequence length="2048" mass="215639">MILLGGPTVLRERRPRAALPTLVSLALLSSLFTSVPAKAVAPPVQAPVKAAAVTCPEEMPTEIAARLAAQVCGKRVRAAAMTTENDEYFVNPDGTLTLEHRYRPVRVKRDDRWVPADATLVAGADGMVVPKAASVSYGFSGGGDGPLARAAREGVEFTLGSPLGRLPKPVVSGATATYPEVLPGVDLVLTADVDGFTQKLMVKNRQAAADPRLKSLTFGTELEKGELKADKHGNLTVVDEKDRPVFAAVATEMWDAAAESAEKKTPAAVASRTGAETPNPGRRATMGVKVGRDAITITPDAALLADPATVFPVTIDPSFTAAKSAWTYVDSRYPTSTYWNSSNDATVGTSESGAFKRRSFFNMNLSGMGTRKQIVSATFNIYEHWAWSCSARNVELHRTNAVSSSTNWNNQPASNLSIGAKNVAYGWSSSGQGGASNCPSAWVGWNVASALQGIMDAGGTSVTFMVKASSETDNTYWKRFANNPNISITYNSLPGTPAGLAMAPCSTCSSPALVGAAQPNLSAKVSDADGTAQRADFEVWDAGKTTKITGGSVSGVANNGTGTWRVATPLANTSYNWRVRTYDGTAYGAWSSWFAFTVDASAPDSPEVNSAEYPAGAWSKGAGQAGTFTITPAGSDVSAVLWSFDGGTQQSAANSGGAHTVTWTPATDGPHTLRAWVKDKAGNLSEPAQYDFGVGSFAVTSPQDATSTARRTVLAAAGSAGVSAVTFSYRRGEADDWHQVPAADVRRRSDGAAVTWPVAMASGVSPDLVWDVTRTLTEDGAIEIRAEFTTGSGTAASAPVDLTVDRDAQGATTGPIGPGTVNLLNGDFRMSATDASMFGIGLTRSFSSRDPRKGSSLPGVAAIFGAEWTPNGLAQSGDGTFTELHATSATSVEITGDGASVGFTRNADGSWTPQSDAGNLTLTHDASADRYTLTDSTTADSTVFAKVNDAYLVRAVYPATGKGGTVFVWESVTGADGARLARPTRIIAPAWSVASPSDCDVATLAALPEGCRLIVVTYATTTTAGAQLGDVAGQVKAISLWEGGAAAPRGLSEYRYDDLGRLRERWDPATPTVKTRYDYDLGGRVNRFTPPGELPWTLTYGRAGNADTAADGMLLAASRPTLRPGTLSETNGTAVTSVVYDVPTSGSGAPYNLSPAATLTWGQTDPPSDATAVFPPDQVPANHTGRGGLAGSDYGRATVTYLNANGATVNRAEPGGGLSASQYDAHGNTVLNLSAGNRALAFGQGPGAAEELTRLGLINSSTAERARLLSEETVYSADGQRMLGEFGPLHLVRLNGVPTPARKHQVNTFDEGRPDDAKVSGLVTGTAVGAWVPGGGADADVRLSRTFYDWANGKVVKTVTDPGGLAVTRTTGYDADGRAVSSTMPKSSGDDAGTTTSAYYTADGSGACGGKPEWAGLLCRTQAKQAVSGGGSNPSELVTKVYAYEEGGRVASITETANGVTRTTATTYDTAGQVLTTTVTGGLGTAVPAVTNSYDAAGRLTKTTASTGASITREYDVLGRQTSYTDADGGVTRVEYDALDRVIRKTDGAPSTMTYEYDLDADPRGLLTAMTDSVAGRFTATYDVEGGIVAEQLPGGVSYTVSKDPTGAPTRRVYQNAAGVKLLDDSVTWSIHGQQLTRTGLSAQIVGYDKIGRISSVDDTVGGVCTRRAYGYDANSNRTSLTSGGCDGSGATTRTHAYDTGDRLVDQGYVYDAFGRTTSTPDGLAVDYYATDLVKAMTSGDSRQSYTLDPQLRRNSTLTEARTGGTWAATARRVEHFDADDDTPAWVVEDVATGRVSRNVHSVSGGLAAITSATGEVRLQLTNLHDDINVVLDLTTGVPLALDFDEFGNPRPGQPSGRYGWHGAAERVADTPDGTILMGVRLYQPKLGRFLQTDPIEGGSSNAYDYAAQAPTSNADLDGRKWYWCRTFSHFAFNHCGVSRAWYHGSWRTVRWVKTPAGWWVRGVMYDYCTKPGLDRPLGFDFRQACMMHDYGYALRKMGYISSKYQADAVFYNVLWNGVCPAYAWWKRGTCRRLATTYYLAVFYGGRV</sequence>
<dbReference type="NCBIfam" id="TIGR01643">
    <property type="entry name" value="YD_repeat_2x"/>
    <property type="match status" value="1"/>
</dbReference>
<dbReference type="GO" id="GO:0006644">
    <property type="term" value="P:phospholipid metabolic process"/>
    <property type="evidence" value="ECO:0007669"/>
    <property type="project" value="InterPro"/>
</dbReference>
<dbReference type="InterPro" id="IPR031325">
    <property type="entry name" value="RHS_repeat"/>
</dbReference>
<evidence type="ECO:0000256" key="2">
    <source>
        <dbReference type="SAM" id="SignalP"/>
    </source>
</evidence>
<dbReference type="PANTHER" id="PTHR32305:SF15">
    <property type="entry name" value="PROTEIN RHSA-RELATED"/>
    <property type="match status" value="1"/>
</dbReference>
<feature type="region of interest" description="Disordered" evidence="1">
    <location>
        <begin position="260"/>
        <end position="285"/>
    </location>
</feature>
<dbReference type="Pfam" id="PF09056">
    <property type="entry name" value="Phospholip_A2_3"/>
    <property type="match status" value="1"/>
</dbReference>
<dbReference type="InterPro" id="IPR006530">
    <property type="entry name" value="YD"/>
</dbReference>
<evidence type="ECO:0000313" key="4">
    <source>
        <dbReference type="Proteomes" id="UP000308705"/>
    </source>
</evidence>
<keyword evidence="2" id="KW-0732">Signal</keyword>
<dbReference type="InterPro" id="IPR050708">
    <property type="entry name" value="T6SS_VgrG/RHS"/>
</dbReference>
<dbReference type="GO" id="GO:0005975">
    <property type="term" value="P:carbohydrate metabolic process"/>
    <property type="evidence" value="ECO:0007669"/>
    <property type="project" value="UniProtKB-ARBA"/>
</dbReference>
<proteinExistence type="predicted"/>
<dbReference type="RefSeq" id="WP_137251663.1">
    <property type="nucleotide sequence ID" value="NZ_SZQA01000065.1"/>
</dbReference>
<dbReference type="OrthoDB" id="176279at2"/>
<dbReference type="InterPro" id="IPR015141">
    <property type="entry name" value="PLipase_A2_prok/fun"/>
</dbReference>
<protein>
    <submittedName>
        <fullName evidence="3">DNRLRE domain-containing protein</fullName>
    </submittedName>
</protein>
<dbReference type="PANTHER" id="PTHR32305">
    <property type="match status" value="1"/>
</dbReference>
<dbReference type="Pfam" id="PF05593">
    <property type="entry name" value="RHS_repeat"/>
    <property type="match status" value="1"/>
</dbReference>
<reference evidence="3 4" key="1">
    <citation type="submission" date="2019-04" db="EMBL/GenBank/DDBJ databases">
        <title>Herbidospora sp. NEAU-GS14.nov., a novel actinomycete isolated from soil.</title>
        <authorList>
            <person name="Han L."/>
        </authorList>
    </citation>
    <scope>NUCLEOTIDE SEQUENCE [LARGE SCALE GENOMIC DNA]</scope>
    <source>
        <strain evidence="3 4">NEAU-GS14</strain>
    </source>
</reference>
<dbReference type="GO" id="GO:0004623">
    <property type="term" value="F:phospholipase A2 activity"/>
    <property type="evidence" value="ECO:0007669"/>
    <property type="project" value="InterPro"/>
</dbReference>
<organism evidence="3 4">
    <name type="scientific">Herbidospora galbida</name>
    <dbReference type="NCBI Taxonomy" id="2575442"/>
    <lineage>
        <taxon>Bacteria</taxon>
        <taxon>Bacillati</taxon>
        <taxon>Actinomycetota</taxon>
        <taxon>Actinomycetes</taxon>
        <taxon>Streptosporangiales</taxon>
        <taxon>Streptosporangiaceae</taxon>
        <taxon>Herbidospora</taxon>
    </lineage>
</organism>